<accession>A0A8J7VSR7</accession>
<evidence type="ECO:0000313" key="3">
    <source>
        <dbReference type="EMBL" id="MBS7458234.1"/>
    </source>
</evidence>
<keyword evidence="1" id="KW-0812">Transmembrane</keyword>
<dbReference type="EMBL" id="JAGQFT010000007">
    <property type="protein sequence ID" value="MBR0561313.1"/>
    <property type="molecule type" value="Genomic_DNA"/>
</dbReference>
<keyword evidence="1" id="KW-0472">Membrane</keyword>
<sequence>MTPPRRLPTRVLAARYRALHGEVCALFDAAADIDDPGERAQALAAAQRDAAPLIAQARELGAEQARRARRLARWMRGCAWTVGAAGLLALAWLSQRG</sequence>
<proteinExistence type="predicted"/>
<reference evidence="2" key="2">
    <citation type="submission" date="2021-04" db="EMBL/GenBank/DDBJ databases">
        <authorList>
            <person name="Karlyshev A.V."/>
        </authorList>
    </citation>
    <scope>NUCLEOTIDE SEQUENCE</scope>
    <source>
        <strain evidence="2">LMG 29479</strain>
    </source>
</reference>
<dbReference type="Proteomes" id="UP000675747">
    <property type="component" value="Unassembled WGS sequence"/>
</dbReference>
<reference evidence="3 4" key="1">
    <citation type="journal article" date="2021" name="Microbiol. Resour. Announc.">
        <title>Draft Genome Sequence of Coralloluteibacterium stylophorae LMG 29479T.</title>
        <authorList>
            <person name="Karlyshev A.V."/>
            <person name="Kudryashova E.B."/>
            <person name="Ariskina E.V."/>
            <person name="Conroy A.P."/>
            <person name="Abidueva E.Y."/>
        </authorList>
    </citation>
    <scope>NUCLEOTIDE SEQUENCE [LARGE SCALE GENOMIC DNA]</scope>
    <source>
        <strain evidence="3 4">LMG 29479</strain>
    </source>
</reference>
<evidence type="ECO:0000313" key="4">
    <source>
        <dbReference type="Proteomes" id="UP000675747"/>
    </source>
</evidence>
<protein>
    <submittedName>
        <fullName evidence="2">Uncharacterized protein</fullName>
    </submittedName>
</protein>
<dbReference type="EMBL" id="JAGQFT020000009">
    <property type="protein sequence ID" value="MBS7458234.1"/>
    <property type="molecule type" value="Genomic_DNA"/>
</dbReference>
<comment type="caution">
    <text evidence="2">The sequence shown here is derived from an EMBL/GenBank/DDBJ whole genome shotgun (WGS) entry which is preliminary data.</text>
</comment>
<keyword evidence="4" id="KW-1185">Reference proteome</keyword>
<name>A0A8J7VSR7_9GAMM</name>
<feature type="transmembrane region" description="Helical" evidence="1">
    <location>
        <begin position="74"/>
        <end position="93"/>
    </location>
</feature>
<dbReference type="AlphaFoldDB" id="A0A8J7VSR7"/>
<gene>
    <name evidence="3" type="ORF">KB893_013930</name>
    <name evidence="2" type="ORF">KB893_02085</name>
</gene>
<organism evidence="2">
    <name type="scientific">Coralloluteibacterium stylophorae</name>
    <dbReference type="NCBI Taxonomy" id="1776034"/>
    <lineage>
        <taxon>Bacteria</taxon>
        <taxon>Pseudomonadati</taxon>
        <taxon>Pseudomonadota</taxon>
        <taxon>Gammaproteobacteria</taxon>
        <taxon>Lysobacterales</taxon>
        <taxon>Lysobacteraceae</taxon>
        <taxon>Coralloluteibacterium</taxon>
    </lineage>
</organism>
<keyword evidence="1" id="KW-1133">Transmembrane helix</keyword>
<dbReference type="RefSeq" id="WP_211925280.1">
    <property type="nucleotide sequence ID" value="NZ_JAGQFT020000009.1"/>
</dbReference>
<evidence type="ECO:0000256" key="1">
    <source>
        <dbReference type="SAM" id="Phobius"/>
    </source>
</evidence>
<evidence type="ECO:0000313" key="2">
    <source>
        <dbReference type="EMBL" id="MBR0561313.1"/>
    </source>
</evidence>